<feature type="region of interest" description="Disordered" evidence="1">
    <location>
        <begin position="643"/>
        <end position="662"/>
    </location>
</feature>
<organism evidence="2 3">
    <name type="scientific">Durusdinium trenchii</name>
    <dbReference type="NCBI Taxonomy" id="1381693"/>
    <lineage>
        <taxon>Eukaryota</taxon>
        <taxon>Sar</taxon>
        <taxon>Alveolata</taxon>
        <taxon>Dinophyceae</taxon>
        <taxon>Suessiales</taxon>
        <taxon>Symbiodiniaceae</taxon>
        <taxon>Durusdinium</taxon>
    </lineage>
</organism>
<gene>
    <name evidence="2" type="ORF">SCF082_LOCUS21434</name>
</gene>
<reference evidence="2 3" key="1">
    <citation type="submission" date="2024-02" db="EMBL/GenBank/DDBJ databases">
        <authorList>
            <person name="Chen Y."/>
            <person name="Shah S."/>
            <person name="Dougan E. K."/>
            <person name="Thang M."/>
            <person name="Chan C."/>
        </authorList>
    </citation>
    <scope>NUCLEOTIDE SEQUENCE [LARGE SCALE GENOMIC DNA]</scope>
</reference>
<sequence>MDSKLRAEVEDRLAWALEGEQLVVNAHAILDTLEKAGLVYKAKLAPQQVGAQPQNRDGLGIESDAVHDLLDSIVEVGYMPQKVDAVAVEIPDGSEGDEIRRFNHKLVNMSSGRLGIMHADKLRERDPGLHDAIVNGLQWRKAVAQNFPQLLRLIQQCGNASLVKGEGELQILRRLHSLFTQEKNDGLMPDYQRIKKRALASWPACAKSTPHLYQFMLKFAGGHDGSFLVETEQFCRAHGSSTKSMGPALWEVLAADVRGRTEKHVWVRHAFIKLAWVKDIGTVSDIKRCLRSKEFAKRLEIANHIVSETKGIVDHLGLPWAVDGKVAAALGFTHIAMAAFLLNAKIPGEASHDSLEGIAHDFAQIIKGITQNEFAPPWEAYAQKRDTDSSRPPAGGDRLRELDRGGTVKNPQDCMADAGFPVGSFVKRKATQERGQISGVTQDLVRVKQPDGNTFKVSIKAFLSGEWARFTPKAEPTVVDDLSLFKPSDFSDWKVLNEKARIVLELEHLHMKHEADACDSSRVVVKPNRACFVTKPLKKLTLVPTTMNIKYDTEPSPDRYVIQSEDMAFTLNPTVIFPKEDDESGFVTAFWFVETTSKVEEATMQVTMVKVGNPKIQIPILTNVGQLNKGDRLAIYKKKVTKEAEPLEVSPAKKRRREKGPE</sequence>
<dbReference type="Proteomes" id="UP001642464">
    <property type="component" value="Unassembled WGS sequence"/>
</dbReference>
<keyword evidence="3" id="KW-1185">Reference proteome</keyword>
<feature type="compositionally biased region" description="Basic and acidic residues" evidence="1">
    <location>
        <begin position="397"/>
        <end position="406"/>
    </location>
</feature>
<feature type="region of interest" description="Disordered" evidence="1">
    <location>
        <begin position="383"/>
        <end position="410"/>
    </location>
</feature>
<name>A0ABP0LAH3_9DINO</name>
<comment type="caution">
    <text evidence="2">The sequence shown here is derived from an EMBL/GenBank/DDBJ whole genome shotgun (WGS) entry which is preliminary data.</text>
</comment>
<evidence type="ECO:0000313" key="3">
    <source>
        <dbReference type="Proteomes" id="UP001642464"/>
    </source>
</evidence>
<feature type="compositionally biased region" description="Basic residues" evidence="1">
    <location>
        <begin position="652"/>
        <end position="662"/>
    </location>
</feature>
<dbReference type="EMBL" id="CAXAMM010015202">
    <property type="protein sequence ID" value="CAK9035747.1"/>
    <property type="molecule type" value="Genomic_DNA"/>
</dbReference>
<evidence type="ECO:0000256" key="1">
    <source>
        <dbReference type="SAM" id="MobiDB-lite"/>
    </source>
</evidence>
<evidence type="ECO:0000313" key="2">
    <source>
        <dbReference type="EMBL" id="CAK9035747.1"/>
    </source>
</evidence>
<protein>
    <submittedName>
        <fullName evidence="2">Uncharacterized protein</fullName>
    </submittedName>
</protein>
<accession>A0ABP0LAH3</accession>
<proteinExistence type="predicted"/>